<evidence type="ECO:0000313" key="1">
    <source>
        <dbReference type="EMBL" id="MFO2479707.1"/>
    </source>
</evidence>
<evidence type="ECO:0000313" key="2">
    <source>
        <dbReference type="Proteomes" id="UP001637618"/>
    </source>
</evidence>
<dbReference type="Proteomes" id="UP001637618">
    <property type="component" value="Unassembled WGS sequence"/>
</dbReference>
<proteinExistence type="predicted"/>
<dbReference type="EMBL" id="JAPEQY010000017">
    <property type="protein sequence ID" value="MFO2479707.1"/>
    <property type="molecule type" value="Genomic_DNA"/>
</dbReference>
<protein>
    <submittedName>
        <fullName evidence="1">Uncharacterized protein</fullName>
    </submittedName>
</protein>
<sequence length="66" mass="7615">MTLKVESQWRASLLLEAWGVQQEKLLLQINKVCEGMGWQGQRNGDSIRAIGRTKAKLPKNQYCWLL</sequence>
<comment type="caution">
    <text evidence="1">The sequence shown here is derived from an EMBL/GenBank/DDBJ whole genome shotgun (WGS) entry which is preliminary data.</text>
</comment>
<name>A0ACC7PLZ7_9PSED</name>
<accession>A0ACC7PLZ7</accession>
<organism evidence="1 2">
    <name type="scientific">Pseudomonas imrae</name>
    <dbReference type="NCBI Taxonomy" id="2992837"/>
    <lineage>
        <taxon>Bacteria</taxon>
        <taxon>Pseudomonadati</taxon>
        <taxon>Pseudomonadota</taxon>
        <taxon>Gammaproteobacteria</taxon>
        <taxon>Pseudomonadales</taxon>
        <taxon>Pseudomonadaceae</taxon>
        <taxon>Pseudomonas</taxon>
    </lineage>
</organism>
<keyword evidence="2" id="KW-1185">Reference proteome</keyword>
<gene>
    <name evidence="1" type="ORF">OOJ96_20095</name>
</gene>
<reference evidence="1" key="1">
    <citation type="submission" date="2022-11" db="EMBL/GenBank/DDBJ databases">
        <title>Draft genome sequences of strains of Pseudomonas imrae sp. nov.</title>
        <authorList>
            <person name="Salva Serra F."/>
            <person name="Nimje P."/>
            <person name="Moore E.R.B."/>
            <person name="Marathe N.P."/>
        </authorList>
    </citation>
    <scope>NUCLEOTIDE SEQUENCE</scope>
    <source>
        <strain evidence="1">15FMM2</strain>
    </source>
</reference>